<gene>
    <name evidence="17" type="ORF">GNP93_09130</name>
</gene>
<evidence type="ECO:0000313" key="18">
    <source>
        <dbReference type="Proteomes" id="UP000450917"/>
    </source>
</evidence>
<dbReference type="CDD" id="cd00075">
    <property type="entry name" value="HATPase"/>
    <property type="match status" value="1"/>
</dbReference>
<keyword evidence="11 14" id="KW-1133">Transmembrane helix</keyword>
<evidence type="ECO:0000256" key="11">
    <source>
        <dbReference type="ARBA" id="ARBA00022989"/>
    </source>
</evidence>
<accession>A0A7X3CSJ7</accession>
<evidence type="ECO:0000256" key="6">
    <source>
        <dbReference type="ARBA" id="ARBA00022679"/>
    </source>
</evidence>
<dbReference type="InterPro" id="IPR036097">
    <property type="entry name" value="HisK_dim/P_sf"/>
</dbReference>
<keyword evidence="5" id="KW-0597">Phosphoprotein</keyword>
<dbReference type="Gene3D" id="3.30.565.10">
    <property type="entry name" value="Histidine kinase-like ATPase, C-terminal domain"/>
    <property type="match status" value="1"/>
</dbReference>
<dbReference type="CDD" id="cd00082">
    <property type="entry name" value="HisKA"/>
    <property type="match status" value="1"/>
</dbReference>
<evidence type="ECO:0000256" key="3">
    <source>
        <dbReference type="ARBA" id="ARBA00012438"/>
    </source>
</evidence>
<dbReference type="EMBL" id="WNZX01000006">
    <property type="protein sequence ID" value="MUG70841.1"/>
    <property type="molecule type" value="Genomic_DNA"/>
</dbReference>
<sequence length="511" mass="57063">MSIRLRLTLWYTGILTATLLILALGLYFFMNYILFSGIKTELKDEANYVLQRVRALPTVSSQGFSFNFELEGRNSIRSSKLLVQIVNLQDGRKFRASDLIEAGIEFPDVTPSKVNCVLAQECVFDKVKIDGYDFLVYNAPVYPTAFFGPKDQPIGMLQAAFFVGQSERVLVLLRLVLTLSMLLVIVLAASIGWFLARKALRPIEQVIAATNQIEKGADLQRRIEYQGPGDEIGVLIETINGMLGRLQGAYAELEEAYSAQRRFVSDASHELRTPLTTIRGNVELLEKMWKQMMQAEPSNLPAVELSLEAMRDISGEAQRMSRLVNDLLALARADAGFQIEKRELAVKPLLEEVARKAQMLPRSAEWIVGDLSPAEDISIYGNQDYLQQLFFIFIENAFKYTEHGFVRMDALRHGGQVGIRIADTGIGMEKEEVPHIFERFYRADVSRGQKTGTGLGLSIAKWIIDEHQGSIEVTTSKGEGTTFVVWFPVAHGSGLEGGRENSHSIGEGNEV</sequence>
<dbReference type="PANTHER" id="PTHR45436:SF5">
    <property type="entry name" value="SENSOR HISTIDINE KINASE TRCS"/>
    <property type="match status" value="1"/>
</dbReference>
<evidence type="ECO:0000259" key="16">
    <source>
        <dbReference type="PROSITE" id="PS50885"/>
    </source>
</evidence>
<comment type="caution">
    <text evidence="17">The sequence shown here is derived from an EMBL/GenBank/DDBJ whole genome shotgun (WGS) entry which is preliminary data.</text>
</comment>
<keyword evidence="10" id="KW-0067">ATP-binding</keyword>
<feature type="transmembrane region" description="Helical" evidence="14">
    <location>
        <begin position="7"/>
        <end position="30"/>
    </location>
</feature>
<dbReference type="InterPro" id="IPR003594">
    <property type="entry name" value="HATPase_dom"/>
</dbReference>
<comment type="subcellular location">
    <subcellularLocation>
        <location evidence="2">Cell membrane</location>
        <topology evidence="2">Multi-pass membrane protein</topology>
    </subcellularLocation>
</comment>
<dbReference type="PROSITE" id="PS50109">
    <property type="entry name" value="HIS_KIN"/>
    <property type="match status" value="1"/>
</dbReference>
<dbReference type="Proteomes" id="UP000450917">
    <property type="component" value="Unassembled WGS sequence"/>
</dbReference>
<organism evidence="17 18">
    <name type="scientific">Paenibacillus validus</name>
    <dbReference type="NCBI Taxonomy" id="44253"/>
    <lineage>
        <taxon>Bacteria</taxon>
        <taxon>Bacillati</taxon>
        <taxon>Bacillota</taxon>
        <taxon>Bacilli</taxon>
        <taxon>Bacillales</taxon>
        <taxon>Paenibacillaceae</taxon>
        <taxon>Paenibacillus</taxon>
    </lineage>
</organism>
<evidence type="ECO:0000313" key="17">
    <source>
        <dbReference type="EMBL" id="MUG70841.1"/>
    </source>
</evidence>
<dbReference type="InterPro" id="IPR005467">
    <property type="entry name" value="His_kinase_dom"/>
</dbReference>
<dbReference type="PROSITE" id="PS50885">
    <property type="entry name" value="HAMP"/>
    <property type="match status" value="1"/>
</dbReference>
<dbReference type="RefSeq" id="WP_155614521.1">
    <property type="nucleotide sequence ID" value="NZ_WNZX01000006.1"/>
</dbReference>
<keyword evidence="9" id="KW-0418">Kinase</keyword>
<evidence type="ECO:0000256" key="4">
    <source>
        <dbReference type="ARBA" id="ARBA00022475"/>
    </source>
</evidence>
<dbReference type="EC" id="2.7.13.3" evidence="3"/>
<dbReference type="SUPFAM" id="SSF47384">
    <property type="entry name" value="Homodimeric domain of signal transducing histidine kinase"/>
    <property type="match status" value="1"/>
</dbReference>
<dbReference type="Pfam" id="PF00512">
    <property type="entry name" value="HisKA"/>
    <property type="match status" value="1"/>
</dbReference>
<keyword evidence="4" id="KW-1003">Cell membrane</keyword>
<dbReference type="GO" id="GO:0005524">
    <property type="term" value="F:ATP binding"/>
    <property type="evidence" value="ECO:0007669"/>
    <property type="project" value="UniProtKB-KW"/>
</dbReference>
<dbReference type="PRINTS" id="PR00344">
    <property type="entry name" value="BCTRLSENSOR"/>
</dbReference>
<dbReference type="SMART" id="SM00388">
    <property type="entry name" value="HisKA"/>
    <property type="match status" value="1"/>
</dbReference>
<dbReference type="GO" id="GO:0005886">
    <property type="term" value="C:plasma membrane"/>
    <property type="evidence" value="ECO:0007669"/>
    <property type="project" value="UniProtKB-SubCell"/>
</dbReference>
<dbReference type="SUPFAM" id="SSF55874">
    <property type="entry name" value="ATPase domain of HSP90 chaperone/DNA topoisomerase II/histidine kinase"/>
    <property type="match status" value="1"/>
</dbReference>
<keyword evidence="18" id="KW-1185">Reference proteome</keyword>
<dbReference type="GO" id="GO:0000155">
    <property type="term" value="F:phosphorelay sensor kinase activity"/>
    <property type="evidence" value="ECO:0007669"/>
    <property type="project" value="InterPro"/>
</dbReference>
<keyword evidence="7 14" id="KW-0812">Transmembrane</keyword>
<evidence type="ECO:0000256" key="8">
    <source>
        <dbReference type="ARBA" id="ARBA00022741"/>
    </source>
</evidence>
<dbReference type="PANTHER" id="PTHR45436">
    <property type="entry name" value="SENSOR HISTIDINE KINASE YKOH"/>
    <property type="match status" value="1"/>
</dbReference>
<dbReference type="InterPro" id="IPR036890">
    <property type="entry name" value="HATPase_C_sf"/>
</dbReference>
<evidence type="ECO:0000256" key="2">
    <source>
        <dbReference type="ARBA" id="ARBA00004651"/>
    </source>
</evidence>
<dbReference type="SMART" id="SM00387">
    <property type="entry name" value="HATPase_c"/>
    <property type="match status" value="1"/>
</dbReference>
<dbReference type="Pfam" id="PF00672">
    <property type="entry name" value="HAMP"/>
    <property type="match status" value="1"/>
</dbReference>
<feature type="domain" description="HAMP" evidence="16">
    <location>
        <begin position="197"/>
        <end position="251"/>
    </location>
</feature>
<reference evidence="17 18" key="1">
    <citation type="submission" date="2019-11" db="EMBL/GenBank/DDBJ databases">
        <title>Draft genome sequences of five Paenibacillus species of dairy origin.</title>
        <authorList>
            <person name="Olajide A.M."/>
            <person name="Chen S."/>
            <person name="Lapointe G."/>
        </authorList>
    </citation>
    <scope>NUCLEOTIDE SEQUENCE [LARGE SCALE GENOMIC DNA]</scope>
    <source>
        <strain evidence="17 18">2CS3</strain>
    </source>
</reference>
<dbReference type="InterPro" id="IPR050428">
    <property type="entry name" value="TCS_sensor_his_kinase"/>
</dbReference>
<dbReference type="SUPFAM" id="SSF158472">
    <property type="entry name" value="HAMP domain-like"/>
    <property type="match status" value="1"/>
</dbReference>
<keyword evidence="6" id="KW-0808">Transferase</keyword>
<evidence type="ECO:0000256" key="13">
    <source>
        <dbReference type="ARBA" id="ARBA00023136"/>
    </source>
</evidence>
<dbReference type="FunFam" id="1.10.287.130:FF:000001">
    <property type="entry name" value="Two-component sensor histidine kinase"/>
    <property type="match status" value="1"/>
</dbReference>
<dbReference type="CDD" id="cd06225">
    <property type="entry name" value="HAMP"/>
    <property type="match status" value="1"/>
</dbReference>
<dbReference type="FunFam" id="3.30.565.10:FF:000006">
    <property type="entry name" value="Sensor histidine kinase WalK"/>
    <property type="match status" value="1"/>
</dbReference>
<evidence type="ECO:0000256" key="9">
    <source>
        <dbReference type="ARBA" id="ARBA00022777"/>
    </source>
</evidence>
<protein>
    <recommendedName>
        <fullName evidence="3">histidine kinase</fullName>
        <ecNumber evidence="3">2.7.13.3</ecNumber>
    </recommendedName>
</protein>
<keyword evidence="13 14" id="KW-0472">Membrane</keyword>
<proteinExistence type="predicted"/>
<keyword evidence="8" id="KW-0547">Nucleotide-binding</keyword>
<name>A0A7X3CSJ7_9BACL</name>
<evidence type="ECO:0000256" key="5">
    <source>
        <dbReference type="ARBA" id="ARBA00022553"/>
    </source>
</evidence>
<evidence type="ECO:0000256" key="12">
    <source>
        <dbReference type="ARBA" id="ARBA00023012"/>
    </source>
</evidence>
<feature type="domain" description="Histidine kinase" evidence="15">
    <location>
        <begin position="266"/>
        <end position="491"/>
    </location>
</feature>
<evidence type="ECO:0000259" key="15">
    <source>
        <dbReference type="PROSITE" id="PS50109"/>
    </source>
</evidence>
<dbReference type="InterPro" id="IPR003661">
    <property type="entry name" value="HisK_dim/P_dom"/>
</dbReference>
<dbReference type="InterPro" id="IPR004358">
    <property type="entry name" value="Sig_transdc_His_kin-like_C"/>
</dbReference>
<dbReference type="Gene3D" id="1.10.287.130">
    <property type="match status" value="1"/>
</dbReference>
<evidence type="ECO:0000256" key="1">
    <source>
        <dbReference type="ARBA" id="ARBA00000085"/>
    </source>
</evidence>
<dbReference type="InterPro" id="IPR003660">
    <property type="entry name" value="HAMP_dom"/>
</dbReference>
<keyword evidence="12" id="KW-0902">Two-component regulatory system</keyword>
<dbReference type="Pfam" id="PF02518">
    <property type="entry name" value="HATPase_c"/>
    <property type="match status" value="1"/>
</dbReference>
<feature type="transmembrane region" description="Helical" evidence="14">
    <location>
        <begin position="171"/>
        <end position="195"/>
    </location>
</feature>
<evidence type="ECO:0000256" key="10">
    <source>
        <dbReference type="ARBA" id="ARBA00022840"/>
    </source>
</evidence>
<dbReference type="SMART" id="SM00304">
    <property type="entry name" value="HAMP"/>
    <property type="match status" value="1"/>
</dbReference>
<comment type="catalytic activity">
    <reaction evidence="1">
        <text>ATP + protein L-histidine = ADP + protein N-phospho-L-histidine.</text>
        <dbReference type="EC" id="2.7.13.3"/>
    </reaction>
</comment>
<dbReference type="Gene3D" id="6.10.340.10">
    <property type="match status" value="1"/>
</dbReference>
<evidence type="ECO:0000256" key="7">
    <source>
        <dbReference type="ARBA" id="ARBA00022692"/>
    </source>
</evidence>
<dbReference type="AlphaFoldDB" id="A0A7X3CSJ7"/>
<evidence type="ECO:0000256" key="14">
    <source>
        <dbReference type="SAM" id="Phobius"/>
    </source>
</evidence>